<dbReference type="OrthoDB" id="9778331at2"/>
<sequence length="388" mass="41510">MTSTLFAMPTMHQLVHHFVLRFDFYVMMALKLVTGFAFVIGYLHLSGRTQFSQMNAIDLIGNFILGGVIGGVLYSDSIPFTTYLMALILSIAVLMVMNWLYKRYDFFHSVTVGQPIPIIRNGRFIMSNLTGRDSKVDLLNVASQLNLQGIFSFGDVVYAQVEPNGALTVTCDKGRMPAMVVIKQGEVREDALKTLHKTDKDLLEDLRAIGIEKPDDVFLAEYSDGGLVCVLKNGMVYPKPTPKPPAGKVPEEDKKPDPGADQAPEDALVKESTPSSGSGAGAGGDTASEGQAEARSPEAATASATGHPEEASAVLEPPPVDEPYDEAAHLAEAAAEEAAVQAAHEKAKADSAKGEDEHAEAALAAAKAHKAALDIHRGVLAEHRSSAR</sequence>
<dbReference type="Proteomes" id="UP000318709">
    <property type="component" value="Chromosome"/>
</dbReference>
<evidence type="ECO:0000256" key="2">
    <source>
        <dbReference type="ARBA" id="ARBA00006448"/>
    </source>
</evidence>
<protein>
    <submittedName>
        <fullName evidence="11">DUF421 domain-containing protein</fullName>
    </submittedName>
</protein>
<dbReference type="AlphaFoldDB" id="A0A4Y6UAR1"/>
<evidence type="ECO:0000256" key="6">
    <source>
        <dbReference type="ARBA" id="ARBA00023136"/>
    </source>
</evidence>
<dbReference type="Gene3D" id="3.30.240.20">
    <property type="entry name" value="bsu07140 like domains"/>
    <property type="match status" value="2"/>
</dbReference>
<dbReference type="EMBL" id="CP038231">
    <property type="protein sequence ID" value="QDH14030.1"/>
    <property type="molecule type" value="Genomic_DNA"/>
</dbReference>
<evidence type="ECO:0000256" key="7">
    <source>
        <dbReference type="SAM" id="MobiDB-lite"/>
    </source>
</evidence>
<name>A0A4Y6UAR1_9PROT</name>
<evidence type="ECO:0000256" key="8">
    <source>
        <dbReference type="SAM" id="Phobius"/>
    </source>
</evidence>
<keyword evidence="4 8" id="KW-0812">Transmembrane</keyword>
<evidence type="ECO:0000256" key="5">
    <source>
        <dbReference type="ARBA" id="ARBA00022989"/>
    </source>
</evidence>
<feature type="transmembrane region" description="Helical" evidence="8">
    <location>
        <begin position="57"/>
        <end position="74"/>
    </location>
</feature>
<comment type="similarity">
    <text evidence="2">Belongs to the UPF0702 family.</text>
</comment>
<feature type="transmembrane region" description="Helical" evidence="8">
    <location>
        <begin position="24"/>
        <end position="45"/>
    </location>
</feature>
<organism evidence="11 12">
    <name type="scientific">Formicincola oecophyllae</name>
    <dbReference type="NCBI Taxonomy" id="2558361"/>
    <lineage>
        <taxon>Bacteria</taxon>
        <taxon>Pseudomonadati</taxon>
        <taxon>Pseudomonadota</taxon>
        <taxon>Alphaproteobacteria</taxon>
        <taxon>Acetobacterales</taxon>
        <taxon>Acetobacteraceae</taxon>
        <taxon>Formicincola</taxon>
    </lineage>
</organism>
<keyword evidence="12" id="KW-1185">Reference proteome</keyword>
<keyword evidence="5 8" id="KW-1133">Transmembrane helix</keyword>
<keyword evidence="6 8" id="KW-0472">Membrane</keyword>
<dbReference type="InterPro" id="IPR023090">
    <property type="entry name" value="UPF0702_alpha/beta_dom_sf"/>
</dbReference>
<gene>
    <name evidence="11" type="ORF">E3E12_07390</name>
</gene>
<dbReference type="KEGG" id="swf:E3E12_07390"/>
<feature type="compositionally biased region" description="Basic and acidic residues" evidence="7">
    <location>
        <begin position="249"/>
        <end position="258"/>
    </location>
</feature>
<evidence type="ECO:0000256" key="4">
    <source>
        <dbReference type="ARBA" id="ARBA00022692"/>
    </source>
</evidence>
<dbReference type="RefSeq" id="WP_141443734.1">
    <property type="nucleotide sequence ID" value="NZ_CP038231.1"/>
</dbReference>
<feature type="domain" description="YetF-like N-terminal transmembrane" evidence="10">
    <location>
        <begin position="25"/>
        <end position="100"/>
    </location>
</feature>
<dbReference type="PANTHER" id="PTHR34582:SF6">
    <property type="entry name" value="UPF0702 TRANSMEMBRANE PROTEIN YCAP"/>
    <property type="match status" value="1"/>
</dbReference>
<dbReference type="PANTHER" id="PTHR34582">
    <property type="entry name" value="UPF0702 TRANSMEMBRANE PROTEIN YCAP"/>
    <property type="match status" value="1"/>
</dbReference>
<dbReference type="Pfam" id="PF20730">
    <property type="entry name" value="YetF_N"/>
    <property type="match status" value="1"/>
</dbReference>
<feature type="compositionally biased region" description="Basic and acidic residues" evidence="7">
    <location>
        <begin position="343"/>
        <end position="360"/>
    </location>
</feature>
<evidence type="ECO:0000259" key="10">
    <source>
        <dbReference type="Pfam" id="PF20730"/>
    </source>
</evidence>
<evidence type="ECO:0000256" key="3">
    <source>
        <dbReference type="ARBA" id="ARBA00022475"/>
    </source>
</evidence>
<evidence type="ECO:0000313" key="11">
    <source>
        <dbReference type="EMBL" id="QDH14030.1"/>
    </source>
</evidence>
<dbReference type="InterPro" id="IPR007353">
    <property type="entry name" value="DUF421"/>
</dbReference>
<comment type="subcellular location">
    <subcellularLocation>
        <location evidence="1">Cell membrane</location>
        <topology evidence="1">Multi-pass membrane protein</topology>
    </subcellularLocation>
</comment>
<feature type="region of interest" description="Disordered" evidence="7">
    <location>
        <begin position="241"/>
        <end position="365"/>
    </location>
</feature>
<dbReference type="GO" id="GO:0005886">
    <property type="term" value="C:plasma membrane"/>
    <property type="evidence" value="ECO:0007669"/>
    <property type="project" value="UniProtKB-SubCell"/>
</dbReference>
<evidence type="ECO:0000256" key="1">
    <source>
        <dbReference type="ARBA" id="ARBA00004651"/>
    </source>
</evidence>
<feature type="domain" description="YetF C-terminal" evidence="9">
    <location>
        <begin position="103"/>
        <end position="223"/>
    </location>
</feature>
<evidence type="ECO:0000313" key="12">
    <source>
        <dbReference type="Proteomes" id="UP000318709"/>
    </source>
</evidence>
<reference evidence="11 12" key="1">
    <citation type="submission" date="2019-03" db="EMBL/GenBank/DDBJ databases">
        <title>The complete genome sequence of Swingsia_sp. F3b2 LMG30590(T).</title>
        <authorList>
            <person name="Chua K.-O."/>
            <person name="Chan K.-G."/>
            <person name="See-Too W.-S."/>
        </authorList>
    </citation>
    <scope>NUCLEOTIDE SEQUENCE [LARGE SCALE GENOMIC DNA]</scope>
    <source>
        <strain evidence="11 12">F3b2</strain>
    </source>
</reference>
<dbReference type="InterPro" id="IPR048454">
    <property type="entry name" value="YetF_N"/>
</dbReference>
<dbReference type="Pfam" id="PF04239">
    <property type="entry name" value="DUF421"/>
    <property type="match status" value="1"/>
</dbReference>
<proteinExistence type="inferred from homology"/>
<evidence type="ECO:0000259" key="9">
    <source>
        <dbReference type="Pfam" id="PF04239"/>
    </source>
</evidence>
<feature type="transmembrane region" description="Helical" evidence="8">
    <location>
        <begin position="80"/>
        <end position="101"/>
    </location>
</feature>
<keyword evidence="3" id="KW-1003">Cell membrane</keyword>
<feature type="compositionally biased region" description="Low complexity" evidence="7">
    <location>
        <begin position="330"/>
        <end position="342"/>
    </location>
</feature>
<accession>A0A4Y6UAR1</accession>